<sequence>MTVDTLLTSPDMYVLFDGCPTCNPETTKFLDSCRTTAQWMWRQLHVVPPGSPTATAIRTIAKNQNQPIKYPLILFNGKIHYTPAETINNDERTTK</sequence>
<evidence type="ECO:0000313" key="1">
    <source>
        <dbReference type="EMBL" id="DAG02695.1"/>
    </source>
</evidence>
<organism evidence="1">
    <name type="scientific">Myoviridae sp. ctCpP1</name>
    <dbReference type="NCBI Taxonomy" id="2825054"/>
    <lineage>
        <taxon>Viruses</taxon>
        <taxon>Duplodnaviria</taxon>
        <taxon>Heunggongvirae</taxon>
        <taxon>Uroviricota</taxon>
        <taxon>Caudoviricetes</taxon>
    </lineage>
</organism>
<protein>
    <submittedName>
        <fullName evidence="1">GLUTAREDOXIN-1 TRANSPORT, REDOX-ACTIVE CENTER, OXIDOREDUCTASE</fullName>
    </submittedName>
</protein>
<proteinExistence type="predicted"/>
<name>A0A8S5V7W0_9CAUD</name>
<accession>A0A8S5V7W0</accession>
<reference evidence="1" key="1">
    <citation type="journal article" date="2021" name="Proc. Natl. Acad. Sci. U.S.A.">
        <title>A Catalog of Tens of Thousands of Viruses from Human Metagenomes Reveals Hidden Associations with Chronic Diseases.</title>
        <authorList>
            <person name="Tisza M.J."/>
            <person name="Buck C.B."/>
        </authorList>
    </citation>
    <scope>NUCLEOTIDE SEQUENCE</scope>
    <source>
        <strain evidence="1">CtCpP1</strain>
    </source>
</reference>
<dbReference type="EMBL" id="BK016213">
    <property type="protein sequence ID" value="DAG02695.1"/>
    <property type="molecule type" value="Genomic_DNA"/>
</dbReference>